<gene>
    <name evidence="1" type="ORF">C1I95_21170</name>
</gene>
<protein>
    <submittedName>
        <fullName evidence="1">Uncharacterized protein</fullName>
    </submittedName>
</protein>
<dbReference type="AlphaFoldDB" id="A0A2W2DRT3"/>
<proteinExistence type="predicted"/>
<dbReference type="Proteomes" id="UP000248924">
    <property type="component" value="Unassembled WGS sequence"/>
</dbReference>
<evidence type="ECO:0000313" key="2">
    <source>
        <dbReference type="Proteomes" id="UP000248924"/>
    </source>
</evidence>
<organism evidence="1 2">
    <name type="scientific">Micromonospora craterilacus</name>
    <dbReference type="NCBI Taxonomy" id="1655439"/>
    <lineage>
        <taxon>Bacteria</taxon>
        <taxon>Bacillati</taxon>
        <taxon>Actinomycetota</taxon>
        <taxon>Actinomycetes</taxon>
        <taxon>Micromonosporales</taxon>
        <taxon>Micromonosporaceae</taxon>
        <taxon>Micromonospora</taxon>
    </lineage>
</organism>
<dbReference type="EMBL" id="POTY01000142">
    <property type="protein sequence ID" value="PZG14696.1"/>
    <property type="molecule type" value="Genomic_DNA"/>
</dbReference>
<sequence length="100" mass="10323">MPAGPVAASSAQPLWPDGTDVAQQPDLKSYLVTLPGGTQLTVDESTGDSFSASGVIDDNPAPFEVEARLPTKIGSFLAYCDVKALPVAFADAATFSVHGR</sequence>
<evidence type="ECO:0000313" key="1">
    <source>
        <dbReference type="EMBL" id="PZG14696.1"/>
    </source>
</evidence>
<comment type="caution">
    <text evidence="1">The sequence shown here is derived from an EMBL/GenBank/DDBJ whole genome shotgun (WGS) entry which is preliminary data.</text>
</comment>
<dbReference type="RefSeq" id="WP_111215825.1">
    <property type="nucleotide sequence ID" value="NZ_POTY01000142.1"/>
</dbReference>
<accession>A0A2W2DRT3</accession>
<keyword evidence="2" id="KW-1185">Reference proteome</keyword>
<reference evidence="1 2" key="1">
    <citation type="submission" date="2018-01" db="EMBL/GenBank/DDBJ databases">
        <title>Draft genome sequence of Jishengella sp. NA12.</title>
        <authorList>
            <person name="Sahin N."/>
            <person name="Ay H."/>
            <person name="Saygin H."/>
        </authorList>
    </citation>
    <scope>NUCLEOTIDE SEQUENCE [LARGE SCALE GENOMIC DNA]</scope>
    <source>
        <strain evidence="1 2">NA12</strain>
    </source>
</reference>
<dbReference type="OrthoDB" id="3401794at2"/>
<name>A0A2W2DRT3_9ACTN</name>